<name>A0A8H6R5T1_9PEZI</name>
<feature type="compositionally biased region" description="Basic residues" evidence="4">
    <location>
        <begin position="839"/>
        <end position="848"/>
    </location>
</feature>
<dbReference type="InterPro" id="IPR001965">
    <property type="entry name" value="Znf_PHD"/>
</dbReference>
<evidence type="ECO:0000256" key="1">
    <source>
        <dbReference type="ARBA" id="ARBA00022723"/>
    </source>
</evidence>
<gene>
    <name evidence="6" type="ORF">HII31_12153</name>
</gene>
<comment type="caution">
    <text evidence="6">The sequence shown here is derived from an EMBL/GenBank/DDBJ whole genome shotgun (WGS) entry which is preliminary data.</text>
</comment>
<evidence type="ECO:0000313" key="7">
    <source>
        <dbReference type="Proteomes" id="UP000660729"/>
    </source>
</evidence>
<dbReference type="SMART" id="SM00249">
    <property type="entry name" value="PHD"/>
    <property type="match status" value="1"/>
</dbReference>
<dbReference type="Proteomes" id="UP000660729">
    <property type="component" value="Unassembled WGS sequence"/>
</dbReference>
<dbReference type="Gene3D" id="3.40.50.300">
    <property type="entry name" value="P-loop containing nucleotide triphosphate hydrolases"/>
    <property type="match status" value="1"/>
</dbReference>
<feature type="non-terminal residue" evidence="6">
    <location>
        <position position="882"/>
    </location>
</feature>
<dbReference type="SUPFAM" id="SSF52540">
    <property type="entry name" value="P-loop containing nucleoside triphosphate hydrolases"/>
    <property type="match status" value="1"/>
</dbReference>
<sequence length="882" mass="98311">TALDFIATGHQRHAKTILHGISPEALQQSNPMDIIDTPPLKRRKLVPAIPKVSPSKLSDLLSVFGARKSLTSVSKMDRDAGGHSLRGKAPVSYAESPPTSTETSPTNSPALGVLDSFDVSESESDSEDELTSDDVIHAVPRGTLQQQQQPVPELPARSRRSGVTYARPVPQPKKVQKASKKRKTNKRILTSDTAKSRLNARSGTQTARGQVRQDIALHTKPKRDAFLLANSDYFLPLLPESNYIAKVEAAASKSDRQLPEMTPYHDLQEQPDGTSPGVNLGLPEKEEVLLYVPLTPTQRFWYRWLLNGAGDSTLDEIFSASKEKDAQALGQQEEALSILEKAGKALDTAEEADTTDLWAESRAIMQEAIDKANDEKKTGGWRKLMNLLMQLRKVCNHPYLLPSAAPIEYTIGNHVVEASSKFIVLDKLLRELVVKRGKKVLIFSGFTSTLNLCEELLLLQNASGAPIRHARLDGDDAPHLDTASLQSLIRRGARTLAREELKVDELLSWDWDTIIEKCKDKPDDELVAEQTGGAKIDEQEWLQQEERVQTAVFEGTKHRKEIQKKAEEIMELNRADRRLGKNTTVEMDGYMINKESLNCADWEAVPTLAGKDPRLAEYKKAKRAAIENQETCQICWDAGELTLCSGCPRSYHVGCLSHDFQGKAKSPLQFHCPQHECRDCGAKTTDAGGMIYRCRWCENGFCEDCLDWDNTKLIDNTLPEFEMLGFGRVAQAYFIECSHCHERFSQDAEERRVIDAERVRVAKLYERFLDDTAEDQTAGAERTPDTMSEIATPAEEEFPTLSAGHKKGTKQSLGKTLVDLTSDLTEFTSEAEQPTPKRASPRQKKQTQKQKSIVIDLTSELTDLSDAGGSRSSPRTVKKIRR</sequence>
<dbReference type="InterPro" id="IPR013083">
    <property type="entry name" value="Znf_RING/FYVE/PHD"/>
</dbReference>
<dbReference type="Gene3D" id="3.30.40.10">
    <property type="entry name" value="Zinc/RING finger domain, C3HC4 (zinc finger)"/>
    <property type="match status" value="1"/>
</dbReference>
<feature type="compositionally biased region" description="Low complexity" evidence="4">
    <location>
        <begin position="95"/>
        <end position="113"/>
    </location>
</feature>
<keyword evidence="7" id="KW-1185">Reference proteome</keyword>
<dbReference type="SUPFAM" id="SSF57903">
    <property type="entry name" value="FYVE/PHD zinc finger"/>
    <property type="match status" value="1"/>
</dbReference>
<dbReference type="InterPro" id="IPR027417">
    <property type="entry name" value="P-loop_NTPase"/>
</dbReference>
<feature type="region of interest" description="Disordered" evidence="4">
    <location>
        <begin position="826"/>
        <end position="882"/>
    </location>
</feature>
<organism evidence="6 7">
    <name type="scientific">Pseudocercospora fuligena</name>
    <dbReference type="NCBI Taxonomy" id="685502"/>
    <lineage>
        <taxon>Eukaryota</taxon>
        <taxon>Fungi</taxon>
        <taxon>Dikarya</taxon>
        <taxon>Ascomycota</taxon>
        <taxon>Pezizomycotina</taxon>
        <taxon>Dothideomycetes</taxon>
        <taxon>Dothideomycetidae</taxon>
        <taxon>Mycosphaerellales</taxon>
        <taxon>Mycosphaerellaceae</taxon>
        <taxon>Pseudocercospora</taxon>
    </lineage>
</organism>
<dbReference type="InterPro" id="IPR011011">
    <property type="entry name" value="Znf_FYVE_PHD"/>
</dbReference>
<dbReference type="OrthoDB" id="448448at2759"/>
<dbReference type="PANTHER" id="PTHR10799">
    <property type="entry name" value="SNF2/RAD54 HELICASE FAMILY"/>
    <property type="match status" value="1"/>
</dbReference>
<keyword evidence="3" id="KW-0862">Zinc</keyword>
<reference evidence="6" key="1">
    <citation type="submission" date="2020-04" db="EMBL/GenBank/DDBJ databases">
        <title>Draft genome resource of the tomato pathogen Pseudocercospora fuligena.</title>
        <authorList>
            <person name="Zaccaron A."/>
        </authorList>
    </citation>
    <scope>NUCLEOTIDE SEQUENCE</scope>
    <source>
        <strain evidence="6">PF001</strain>
    </source>
</reference>
<feature type="region of interest" description="Disordered" evidence="4">
    <location>
        <begin position="141"/>
        <end position="162"/>
    </location>
</feature>
<evidence type="ECO:0000256" key="2">
    <source>
        <dbReference type="ARBA" id="ARBA00022771"/>
    </source>
</evidence>
<proteinExistence type="predicted"/>
<evidence type="ECO:0000313" key="6">
    <source>
        <dbReference type="EMBL" id="KAF7186451.1"/>
    </source>
</evidence>
<feature type="region of interest" description="Disordered" evidence="4">
    <location>
        <begin position="73"/>
        <end position="113"/>
    </location>
</feature>
<evidence type="ECO:0000256" key="3">
    <source>
        <dbReference type="ARBA" id="ARBA00022833"/>
    </source>
</evidence>
<dbReference type="GO" id="GO:0008270">
    <property type="term" value="F:zinc ion binding"/>
    <property type="evidence" value="ECO:0007669"/>
    <property type="project" value="UniProtKB-KW"/>
</dbReference>
<accession>A0A8H6R5T1</accession>
<dbReference type="EMBL" id="JABCIY010000252">
    <property type="protein sequence ID" value="KAF7186451.1"/>
    <property type="molecule type" value="Genomic_DNA"/>
</dbReference>
<protein>
    <submittedName>
        <fullName evidence="6">SWI/SNF-related matrix-associated actin-dependent regulator of chromatin subfamily A member 5</fullName>
    </submittedName>
</protein>
<evidence type="ECO:0000259" key="5">
    <source>
        <dbReference type="SMART" id="SM00249"/>
    </source>
</evidence>
<feature type="domain" description="Zinc finger PHD-type" evidence="5">
    <location>
        <begin position="631"/>
        <end position="676"/>
    </location>
</feature>
<dbReference type="AlphaFoldDB" id="A0A8H6R5T1"/>
<evidence type="ECO:0000256" key="4">
    <source>
        <dbReference type="SAM" id="MobiDB-lite"/>
    </source>
</evidence>
<keyword evidence="2" id="KW-0863">Zinc-finger</keyword>
<keyword evidence="1" id="KW-0479">Metal-binding</keyword>